<evidence type="ECO:0000313" key="2">
    <source>
        <dbReference type="EMBL" id="PIW96621.1"/>
    </source>
</evidence>
<dbReference type="AlphaFoldDB" id="A0A2M7IMU9"/>
<dbReference type="SUPFAM" id="SSF63446">
    <property type="entry name" value="Type I dockerin domain"/>
    <property type="match status" value="1"/>
</dbReference>
<gene>
    <name evidence="2" type="ORF">COZ82_04025</name>
</gene>
<dbReference type="InterPro" id="IPR036439">
    <property type="entry name" value="Dockerin_dom_sf"/>
</dbReference>
<accession>A0A2M7IMU9</accession>
<dbReference type="PROSITE" id="PS00018">
    <property type="entry name" value="EF_HAND_1"/>
    <property type="match status" value="1"/>
</dbReference>
<organism evidence="2 3">
    <name type="scientific">Candidatus Kaiserbacteria bacterium CG_4_8_14_3_um_filter_38_9</name>
    <dbReference type="NCBI Taxonomy" id="1974599"/>
    <lineage>
        <taxon>Bacteria</taxon>
        <taxon>Candidatus Kaiseribacteriota</taxon>
    </lineage>
</organism>
<dbReference type="Gene3D" id="2.60.40.10">
    <property type="entry name" value="Immunoglobulins"/>
    <property type="match status" value="2"/>
</dbReference>
<reference evidence="3" key="1">
    <citation type="submission" date="2017-09" db="EMBL/GenBank/DDBJ databases">
        <title>Depth-based differentiation of microbial function through sediment-hosted aquifers and enrichment of novel symbionts in the deep terrestrial subsurface.</title>
        <authorList>
            <person name="Probst A.J."/>
            <person name="Ladd B."/>
            <person name="Jarett J.K."/>
            <person name="Geller-Mcgrath D.E."/>
            <person name="Sieber C.M.K."/>
            <person name="Emerson J.B."/>
            <person name="Anantharaman K."/>
            <person name="Thomas B.C."/>
            <person name="Malmstrom R."/>
            <person name="Stieglmeier M."/>
            <person name="Klingl A."/>
            <person name="Woyke T."/>
            <person name="Ryan C.M."/>
            <person name="Banfield J.F."/>
        </authorList>
    </citation>
    <scope>NUCLEOTIDE SEQUENCE [LARGE SCALE GENOMIC DNA]</scope>
</reference>
<name>A0A2M7IMU9_9BACT</name>
<dbReference type="GO" id="GO:0004553">
    <property type="term" value="F:hydrolase activity, hydrolyzing O-glycosyl compounds"/>
    <property type="evidence" value="ECO:0007669"/>
    <property type="project" value="InterPro"/>
</dbReference>
<evidence type="ECO:0000256" key="1">
    <source>
        <dbReference type="SAM" id="MobiDB-lite"/>
    </source>
</evidence>
<evidence type="ECO:0000313" key="3">
    <source>
        <dbReference type="Proteomes" id="UP000230837"/>
    </source>
</evidence>
<sequence>VLGIILIQFIFSNHIWAKNINQYKDTISNSAPAETSNHTFSFRIDTAIAPGGYLEIIPPSDFEVLSTSTFSANRNIRLSVNGINRAVSDTLSASSDLAEIVAGSPGLIRYTFNTTTGVSAGDQLVLKIGNHTDLANVFSEVYSSLTGTATTFADIRPIVNASATGTQKFNMKVYDGGVEVASAGFLISLVEKVGIGPVDTTELIPPFRFNPQPVGPLGGTTLSVEISLETDEFSVCRYSLSPNIDYGSMTNTFSFTGTILHSQVVTITLDSVNTFYVRCIDDEGNFNTDDFLITFVVEPVPTGTPNTDGSISGDGTGTGNEGTGSGGGTGGTSGASSGQEPATGGASGSGGSGGGGSGGSGATTGTTAGGGFESTNAPYRSGDGRVIITGFAPPSSQVTALVDGKISQTGTASSNGSFSITIDLIARGVYTFGVYALDKAGVKSSTFSTSFTVAGARSSALSNVNITPTILVAPDPVDPGKILTISGYTIPNATITLENEKDGNSATRKQFTAESNAQGSWSLTVDTTSFVTGTYKARAKAEQSVGVKTNFSNYTFYGVGQNAKKPSNADLNTDGKVNLVDFSILLYWWNSNGGNSNPPADISQDGKVNLTDFSIMLFNWTG</sequence>
<protein>
    <submittedName>
        <fullName evidence="2">Uncharacterized protein</fullName>
    </submittedName>
</protein>
<dbReference type="EMBL" id="PFHR01000212">
    <property type="protein sequence ID" value="PIW96621.1"/>
    <property type="molecule type" value="Genomic_DNA"/>
</dbReference>
<feature type="region of interest" description="Disordered" evidence="1">
    <location>
        <begin position="302"/>
        <end position="378"/>
    </location>
</feature>
<dbReference type="InterPro" id="IPR013783">
    <property type="entry name" value="Ig-like_fold"/>
</dbReference>
<dbReference type="Gene3D" id="1.10.1330.10">
    <property type="entry name" value="Dockerin domain"/>
    <property type="match status" value="1"/>
</dbReference>
<proteinExistence type="predicted"/>
<dbReference type="InterPro" id="IPR018247">
    <property type="entry name" value="EF_Hand_1_Ca_BS"/>
</dbReference>
<feature type="compositionally biased region" description="Gly residues" evidence="1">
    <location>
        <begin position="345"/>
        <end position="372"/>
    </location>
</feature>
<dbReference type="Proteomes" id="UP000230837">
    <property type="component" value="Unassembled WGS sequence"/>
</dbReference>
<dbReference type="Pfam" id="PF00404">
    <property type="entry name" value="Dockerin_1"/>
    <property type="match status" value="1"/>
</dbReference>
<feature type="non-terminal residue" evidence="2">
    <location>
        <position position="1"/>
    </location>
</feature>
<comment type="caution">
    <text evidence="2">The sequence shown here is derived from an EMBL/GenBank/DDBJ whole genome shotgun (WGS) entry which is preliminary data.</text>
</comment>
<feature type="compositionally biased region" description="Low complexity" evidence="1">
    <location>
        <begin position="334"/>
        <end position="344"/>
    </location>
</feature>
<feature type="compositionally biased region" description="Gly residues" evidence="1">
    <location>
        <begin position="312"/>
        <end position="333"/>
    </location>
</feature>
<dbReference type="InterPro" id="IPR002105">
    <property type="entry name" value="Dockerin_1_rpt"/>
</dbReference>
<dbReference type="GO" id="GO:0000272">
    <property type="term" value="P:polysaccharide catabolic process"/>
    <property type="evidence" value="ECO:0007669"/>
    <property type="project" value="InterPro"/>
</dbReference>